<sequence>MVPWGMLNALPWILVVLLLAALALLCVDRRRRRARHGEALQEQRARHEREVALSDLQHAADAASRAEAHAAELADRAAAREEAEEAAHEARRQLARTWKTDRVSHDLIVAACAAARIGGALATNVVLTGTEPKTKRRFLVQVDHVLLTPRAALIIENKHWRGLVLDAVRPKDLHEFWGALLARYDVDPPAVLHITSDGDDGAFHVRRADPTPVAQVRRQSLRLAAHVQDALGSAPFFHTVVFYSHADAEVIAPEDGEERGATRRILSPAELAPGLRRVMQVSTSPVSRESMVHMTELFASDGAHVEWVGPLA</sequence>
<keyword evidence="2" id="KW-1185">Reference proteome</keyword>
<name>B0RDF5_CLASE</name>
<protein>
    <submittedName>
        <fullName evidence="1">Integral membrane protein</fullName>
    </submittedName>
</protein>
<dbReference type="InterPro" id="IPR011528">
    <property type="entry name" value="NERD"/>
</dbReference>
<dbReference type="HOGENOM" id="CLU_828197_0_0_11"/>
<reference evidence="1 2" key="1">
    <citation type="journal article" date="2008" name="J. Bacteriol.">
        <title>Genome of the actinomycete plant pathogen Clavibacter michiganensis subsp. sepedonicus suggests recent niche adaptation.</title>
        <authorList>
            <person name="Bentley S.D."/>
            <person name="Corton C."/>
            <person name="Brown S.E."/>
            <person name="Barron A."/>
            <person name="Clark L."/>
            <person name="Doggett J."/>
            <person name="Harris B."/>
            <person name="Ormond D."/>
            <person name="Quail M.A."/>
            <person name="May G."/>
            <person name="Francis D."/>
            <person name="Knudson D."/>
            <person name="Parkhill J."/>
            <person name="Ishimaru C.A."/>
        </authorList>
    </citation>
    <scope>NUCLEOTIDE SEQUENCE [LARGE SCALE GENOMIC DNA]</scope>
    <source>
        <strain evidence="2">ATCC 33113 / DSM 20744 / JCM 9667 / LMG 2889 / ICMP 2535 / C-1</strain>
    </source>
</reference>
<dbReference type="eggNOG" id="ENOG502ZKKJ">
    <property type="taxonomic scope" value="Bacteria"/>
</dbReference>
<dbReference type="EMBL" id="AM849034">
    <property type="protein sequence ID" value="CAQ01911.1"/>
    <property type="molecule type" value="Genomic_DNA"/>
</dbReference>
<dbReference type="Pfam" id="PF08378">
    <property type="entry name" value="NERD"/>
    <property type="match status" value="1"/>
</dbReference>
<accession>B0RDF5</accession>
<dbReference type="AlphaFoldDB" id="B0RDF5"/>
<evidence type="ECO:0000313" key="2">
    <source>
        <dbReference type="Proteomes" id="UP000001318"/>
    </source>
</evidence>
<evidence type="ECO:0000313" key="1">
    <source>
        <dbReference type="EMBL" id="CAQ01911.1"/>
    </source>
</evidence>
<proteinExistence type="predicted"/>
<organism evidence="1 2">
    <name type="scientific">Clavibacter sepedonicus</name>
    <name type="common">Clavibacter michiganensis subsp. sepedonicus</name>
    <dbReference type="NCBI Taxonomy" id="31964"/>
    <lineage>
        <taxon>Bacteria</taxon>
        <taxon>Bacillati</taxon>
        <taxon>Actinomycetota</taxon>
        <taxon>Actinomycetes</taxon>
        <taxon>Micrococcales</taxon>
        <taxon>Microbacteriaceae</taxon>
        <taxon>Clavibacter</taxon>
    </lineage>
</organism>
<dbReference type="KEGG" id="cms:CMS1806"/>
<dbReference type="Proteomes" id="UP000001318">
    <property type="component" value="Chromosome"/>
</dbReference>
<dbReference type="STRING" id="31964.CMS1806"/>
<gene>
    <name evidence="1" type="ordered locus">CMS1806</name>
</gene>